<proteinExistence type="predicted"/>
<organism evidence="2 3">
    <name type="scientific">Alienimonas chondri</name>
    <dbReference type="NCBI Taxonomy" id="2681879"/>
    <lineage>
        <taxon>Bacteria</taxon>
        <taxon>Pseudomonadati</taxon>
        <taxon>Planctomycetota</taxon>
        <taxon>Planctomycetia</taxon>
        <taxon>Planctomycetales</taxon>
        <taxon>Planctomycetaceae</taxon>
        <taxon>Alienimonas</taxon>
    </lineage>
</organism>
<comment type="caution">
    <text evidence="2">The sequence shown here is derived from an EMBL/GenBank/DDBJ whole genome shotgun (WGS) entry which is preliminary data.</text>
</comment>
<evidence type="ECO:0000313" key="3">
    <source>
        <dbReference type="Proteomes" id="UP000609651"/>
    </source>
</evidence>
<name>A0ABX1VJ62_9PLAN</name>
<keyword evidence="3" id="KW-1185">Reference proteome</keyword>
<dbReference type="EMBL" id="WTPX01000169">
    <property type="protein sequence ID" value="NNJ27575.1"/>
    <property type="molecule type" value="Genomic_DNA"/>
</dbReference>
<dbReference type="Proteomes" id="UP000609651">
    <property type="component" value="Unassembled WGS sequence"/>
</dbReference>
<evidence type="ECO:0000256" key="1">
    <source>
        <dbReference type="SAM" id="MobiDB-lite"/>
    </source>
</evidence>
<gene>
    <name evidence="2" type="ORF">LzC2_36800</name>
</gene>
<sequence length="56" mass="5882">MGGLLVDEDRHTIKNRPRTHAAFGGGSLSSELTRGSTQNSLITSPAARVPKAPQVP</sequence>
<accession>A0ABX1VJ62</accession>
<protein>
    <submittedName>
        <fullName evidence="2">Uncharacterized protein</fullName>
    </submittedName>
</protein>
<evidence type="ECO:0000313" key="2">
    <source>
        <dbReference type="EMBL" id="NNJ27575.1"/>
    </source>
</evidence>
<feature type="region of interest" description="Disordered" evidence="1">
    <location>
        <begin position="1"/>
        <end position="56"/>
    </location>
</feature>
<reference evidence="2 3" key="1">
    <citation type="journal article" date="2020" name="Syst. Appl. Microbiol.">
        <title>Alienimonas chondri sp. nov., a novel planctomycete isolated from the biofilm of the red alga Chondrus crispus.</title>
        <authorList>
            <person name="Vitorino I."/>
            <person name="Albuquerque L."/>
            <person name="Wiegand S."/>
            <person name="Kallscheuer N."/>
            <person name="da Costa M.S."/>
            <person name="Lobo-da-Cunha A."/>
            <person name="Jogler C."/>
            <person name="Lage O.M."/>
        </authorList>
    </citation>
    <scope>NUCLEOTIDE SEQUENCE [LARGE SCALE GENOMIC DNA]</scope>
    <source>
        <strain evidence="2 3">LzC2</strain>
    </source>
</reference>
<feature type="compositionally biased region" description="Polar residues" evidence="1">
    <location>
        <begin position="28"/>
        <end position="43"/>
    </location>
</feature>